<feature type="compositionally biased region" description="Low complexity" evidence="5">
    <location>
        <begin position="401"/>
        <end position="413"/>
    </location>
</feature>
<dbReference type="SUPFAM" id="SSF53822">
    <property type="entry name" value="Periplasmic binding protein-like I"/>
    <property type="match status" value="1"/>
</dbReference>
<dbReference type="AlphaFoldDB" id="A0A845RH47"/>
<dbReference type="GO" id="GO:0006865">
    <property type="term" value="P:amino acid transport"/>
    <property type="evidence" value="ECO:0007669"/>
    <property type="project" value="UniProtKB-KW"/>
</dbReference>
<accession>A0A845RH47</accession>
<sequence>MKKLLAVTLAAALAAGFVGCGGSGTTSGTTSNAASGSADASETIKVGSLAPLTGSVSVYGITTVNGIKMAVDEINANGGVMGRQIELLTEDEKGEVQDAVNGYNKLISDGMVFLIGDVTSKPCDAVAKIAAGDGTPMLTPTGTAPSITQNGDNIFRTCFLDPFQGQIMAQFAAEKLGAKKVAVMANSSDDYSDGIAKSFVAKAQELGLEVVGDERYGADDTDFKTQLTKINAAGPDVIMFPDYYEKVALITNQARQIGFTGSMLGGDGWDGVLTSLGENASVVDNCYFSCHYFIGDTNEQVANFVNGYRSLYSEDPTAFSALGYDSVYIMKAAMEKAGSTDKAAVLEALRATDYTGVTGHMTFDENGDPIKSVAVLRLENGATVLDTMMTADGAEDSAPVASESASSAAAASEAAASSEAASSAAA</sequence>
<evidence type="ECO:0000313" key="9">
    <source>
        <dbReference type="Proteomes" id="UP000446348"/>
    </source>
</evidence>
<comment type="caution">
    <text evidence="8">The sequence shown here is derived from an EMBL/GenBank/DDBJ whole genome shotgun (WGS) entry which is preliminary data.</text>
</comment>
<keyword evidence="2" id="KW-0813">Transport</keyword>
<dbReference type="InterPro" id="IPR028082">
    <property type="entry name" value="Peripla_BP_I"/>
</dbReference>
<dbReference type="Pfam" id="PF13458">
    <property type="entry name" value="Peripla_BP_6"/>
    <property type="match status" value="1"/>
</dbReference>
<evidence type="ECO:0000256" key="3">
    <source>
        <dbReference type="ARBA" id="ARBA00022729"/>
    </source>
</evidence>
<keyword evidence="4" id="KW-0029">Amino-acid transport</keyword>
<dbReference type="RefSeq" id="WP_160209018.1">
    <property type="nucleotide sequence ID" value="NZ_QXWZ01000005.1"/>
</dbReference>
<feature type="domain" description="Leucine-binding protein" evidence="7">
    <location>
        <begin position="43"/>
        <end position="381"/>
    </location>
</feature>
<comment type="similarity">
    <text evidence="1">Belongs to the leucine-binding protein family.</text>
</comment>
<dbReference type="PRINTS" id="PR00337">
    <property type="entry name" value="LEUILEVALBP"/>
</dbReference>
<gene>
    <name evidence="8" type="ORF">D3Z39_04605</name>
</gene>
<protein>
    <submittedName>
        <fullName evidence="8">ABC transporter substrate-binding protein</fullName>
    </submittedName>
</protein>
<name>A0A845RH47_9FIRM</name>
<dbReference type="InterPro" id="IPR028081">
    <property type="entry name" value="Leu-bd"/>
</dbReference>
<dbReference type="PROSITE" id="PS51257">
    <property type="entry name" value="PROKAR_LIPOPROTEIN"/>
    <property type="match status" value="1"/>
</dbReference>
<dbReference type="EMBL" id="QXWZ01000005">
    <property type="protein sequence ID" value="NBI78155.1"/>
    <property type="molecule type" value="Genomic_DNA"/>
</dbReference>
<dbReference type="Proteomes" id="UP000446348">
    <property type="component" value="Unassembled WGS sequence"/>
</dbReference>
<reference evidence="8 9" key="1">
    <citation type="submission" date="2018-08" db="EMBL/GenBank/DDBJ databases">
        <title>Murine metabolic-syndrome-specific gut microbial biobank.</title>
        <authorList>
            <person name="Liu C."/>
        </authorList>
    </citation>
    <scope>NUCLEOTIDE SEQUENCE [LARGE SCALE GENOMIC DNA]</scope>
    <source>
        <strain evidence="8 9">X69</strain>
    </source>
</reference>
<organism evidence="8 9">
    <name type="scientific">Anaerotruncus colihominis</name>
    <dbReference type="NCBI Taxonomy" id="169435"/>
    <lineage>
        <taxon>Bacteria</taxon>
        <taxon>Bacillati</taxon>
        <taxon>Bacillota</taxon>
        <taxon>Clostridia</taxon>
        <taxon>Eubacteriales</taxon>
        <taxon>Oscillospiraceae</taxon>
        <taxon>Anaerotruncus</taxon>
    </lineage>
</organism>
<proteinExistence type="inferred from homology"/>
<evidence type="ECO:0000313" key="8">
    <source>
        <dbReference type="EMBL" id="NBI78155.1"/>
    </source>
</evidence>
<dbReference type="InterPro" id="IPR000709">
    <property type="entry name" value="Leu_Ile_Val-bd"/>
</dbReference>
<dbReference type="Gene3D" id="3.40.50.2300">
    <property type="match status" value="2"/>
</dbReference>
<dbReference type="CDD" id="cd06347">
    <property type="entry name" value="PBP1_ABC_LivK_ligand_binding-like"/>
    <property type="match status" value="1"/>
</dbReference>
<feature type="region of interest" description="Disordered" evidence="5">
    <location>
        <begin position="394"/>
        <end position="413"/>
    </location>
</feature>
<evidence type="ECO:0000256" key="4">
    <source>
        <dbReference type="ARBA" id="ARBA00022970"/>
    </source>
</evidence>
<dbReference type="OrthoDB" id="9783240at2"/>
<feature type="signal peptide" evidence="6">
    <location>
        <begin position="1"/>
        <end position="20"/>
    </location>
</feature>
<evidence type="ECO:0000256" key="5">
    <source>
        <dbReference type="SAM" id="MobiDB-lite"/>
    </source>
</evidence>
<evidence type="ECO:0000256" key="6">
    <source>
        <dbReference type="SAM" id="SignalP"/>
    </source>
</evidence>
<evidence type="ECO:0000259" key="7">
    <source>
        <dbReference type="Pfam" id="PF13458"/>
    </source>
</evidence>
<keyword evidence="3 6" id="KW-0732">Signal</keyword>
<dbReference type="InterPro" id="IPR051010">
    <property type="entry name" value="BCAA_transport"/>
</dbReference>
<evidence type="ECO:0000256" key="2">
    <source>
        <dbReference type="ARBA" id="ARBA00022448"/>
    </source>
</evidence>
<evidence type="ECO:0000256" key="1">
    <source>
        <dbReference type="ARBA" id="ARBA00010062"/>
    </source>
</evidence>
<feature type="chain" id="PRO_5038337708" evidence="6">
    <location>
        <begin position="21"/>
        <end position="426"/>
    </location>
</feature>
<dbReference type="PANTHER" id="PTHR30483">
    <property type="entry name" value="LEUCINE-SPECIFIC-BINDING PROTEIN"/>
    <property type="match status" value="1"/>
</dbReference>
<dbReference type="PANTHER" id="PTHR30483:SF6">
    <property type="entry name" value="PERIPLASMIC BINDING PROTEIN OF ABC TRANSPORTER FOR NATURAL AMINO ACIDS"/>
    <property type="match status" value="1"/>
</dbReference>